<dbReference type="EMBL" id="CP133615">
    <property type="protein sequence ID" value="WMV24878.1"/>
    <property type="molecule type" value="Genomic_DNA"/>
</dbReference>
<reference evidence="1" key="1">
    <citation type="submission" date="2023-08" db="EMBL/GenBank/DDBJ databases">
        <title>A de novo genome assembly of Solanum verrucosum Schlechtendal, a Mexican diploid species geographically isolated from the other diploid A-genome species in potato relatives.</title>
        <authorList>
            <person name="Hosaka K."/>
        </authorList>
    </citation>
    <scope>NUCLEOTIDE SEQUENCE</scope>
    <source>
        <tissue evidence="1">Young leaves</tissue>
    </source>
</reference>
<gene>
    <name evidence="1" type="ORF">MTR67_018263</name>
</gene>
<dbReference type="AlphaFoldDB" id="A0AAF0TTJ6"/>
<sequence>MRVLYHPSKTNIMMDAPSKLSIGSVSYMEKGKK</sequence>
<name>A0AAF0TTJ6_SOLVR</name>
<proteinExistence type="predicted"/>
<protein>
    <submittedName>
        <fullName evidence="1">Uncharacterized protein</fullName>
    </submittedName>
</protein>
<evidence type="ECO:0000313" key="1">
    <source>
        <dbReference type="EMBL" id="WMV24878.1"/>
    </source>
</evidence>
<evidence type="ECO:0000313" key="2">
    <source>
        <dbReference type="Proteomes" id="UP001234989"/>
    </source>
</evidence>
<organism evidence="1 2">
    <name type="scientific">Solanum verrucosum</name>
    <dbReference type="NCBI Taxonomy" id="315347"/>
    <lineage>
        <taxon>Eukaryota</taxon>
        <taxon>Viridiplantae</taxon>
        <taxon>Streptophyta</taxon>
        <taxon>Embryophyta</taxon>
        <taxon>Tracheophyta</taxon>
        <taxon>Spermatophyta</taxon>
        <taxon>Magnoliopsida</taxon>
        <taxon>eudicotyledons</taxon>
        <taxon>Gunneridae</taxon>
        <taxon>Pentapetalae</taxon>
        <taxon>asterids</taxon>
        <taxon>lamiids</taxon>
        <taxon>Solanales</taxon>
        <taxon>Solanaceae</taxon>
        <taxon>Solanoideae</taxon>
        <taxon>Solaneae</taxon>
        <taxon>Solanum</taxon>
    </lineage>
</organism>
<accession>A0AAF0TTJ6</accession>
<keyword evidence="2" id="KW-1185">Reference proteome</keyword>
<dbReference type="Proteomes" id="UP001234989">
    <property type="component" value="Chromosome 4"/>
</dbReference>